<dbReference type="RefSeq" id="XP_013323094.1">
    <property type="nucleotide sequence ID" value="XM_013467640.1"/>
</dbReference>
<dbReference type="EMBL" id="LASV01000763">
    <property type="protein sequence ID" value="KKA16482.1"/>
    <property type="molecule type" value="Genomic_DNA"/>
</dbReference>
<dbReference type="AlphaFoldDB" id="A0A0F4YE68"/>
<keyword evidence="2" id="KW-1185">Reference proteome</keyword>
<evidence type="ECO:0000313" key="1">
    <source>
        <dbReference type="EMBL" id="KKA16482.1"/>
    </source>
</evidence>
<dbReference type="Proteomes" id="UP000053958">
    <property type="component" value="Unassembled WGS sequence"/>
</dbReference>
<feature type="non-terminal residue" evidence="1">
    <location>
        <position position="1"/>
    </location>
</feature>
<comment type="caution">
    <text evidence="1">The sequence shown here is derived from an EMBL/GenBank/DDBJ whole genome shotgun (WGS) entry which is preliminary data.</text>
</comment>
<gene>
    <name evidence="1" type="ORF">T310_9928</name>
</gene>
<accession>A0A0F4YE68</accession>
<protein>
    <submittedName>
        <fullName evidence="1">Uncharacterized protein</fullName>
    </submittedName>
</protein>
<reference evidence="1 2" key="1">
    <citation type="submission" date="2015-04" db="EMBL/GenBank/DDBJ databases">
        <authorList>
            <person name="Heijne W.H."/>
            <person name="Fedorova N.D."/>
            <person name="Nierman W.C."/>
            <person name="Vollebregt A.W."/>
            <person name="Zhao Z."/>
            <person name="Wu L."/>
            <person name="Kumar M."/>
            <person name="Stam H."/>
            <person name="van den Berg M.A."/>
            <person name="Pel H.J."/>
        </authorList>
    </citation>
    <scope>NUCLEOTIDE SEQUENCE [LARGE SCALE GENOMIC DNA]</scope>
    <source>
        <strain evidence="1 2">CBS 393.64</strain>
    </source>
</reference>
<organism evidence="1 2">
    <name type="scientific">Rasamsonia emersonii (strain ATCC 16479 / CBS 393.64 / IMI 116815)</name>
    <dbReference type="NCBI Taxonomy" id="1408163"/>
    <lineage>
        <taxon>Eukaryota</taxon>
        <taxon>Fungi</taxon>
        <taxon>Dikarya</taxon>
        <taxon>Ascomycota</taxon>
        <taxon>Pezizomycotina</taxon>
        <taxon>Eurotiomycetes</taxon>
        <taxon>Eurotiomycetidae</taxon>
        <taxon>Eurotiales</taxon>
        <taxon>Trichocomaceae</taxon>
        <taxon>Rasamsonia</taxon>
    </lineage>
</organism>
<name>A0A0F4YE68_RASE3</name>
<proteinExistence type="predicted"/>
<sequence>YSPSKQCRRCHTLRTQAIMTVQRLMAYVPQRGAERWVITYSFVMQAANSYLAVYATDSDACIFLDIDNEISTMPANDGPENDLDLPDSGDLASWADSIIDWDNIFPNYDLQPDDGLAPPSGTLQKEQMIIPHLSH</sequence>
<evidence type="ECO:0000313" key="2">
    <source>
        <dbReference type="Proteomes" id="UP000053958"/>
    </source>
</evidence>
<dbReference type="GeneID" id="25321842"/>